<dbReference type="EC" id="7.1.1.-" evidence="5"/>
<feature type="transmembrane region" description="Helical" evidence="5">
    <location>
        <begin position="337"/>
        <end position="355"/>
    </location>
</feature>
<evidence type="ECO:0000256" key="2">
    <source>
        <dbReference type="ARBA" id="ARBA00022692"/>
    </source>
</evidence>
<keyword evidence="4 5" id="KW-0472">Membrane</keyword>
<feature type="transmembrane region" description="Helical" evidence="5">
    <location>
        <begin position="296"/>
        <end position="317"/>
    </location>
</feature>
<comment type="caution">
    <text evidence="7">The sequence shown here is derived from an EMBL/GenBank/DDBJ whole genome shotgun (WGS) entry which is preliminary data.</text>
</comment>
<dbReference type="RefSeq" id="WP_012225092.1">
    <property type="nucleotide sequence ID" value="NZ_HG422565.1"/>
</dbReference>
<evidence type="ECO:0000256" key="4">
    <source>
        <dbReference type="ARBA" id="ARBA00023136"/>
    </source>
</evidence>
<evidence type="ECO:0000313" key="7">
    <source>
        <dbReference type="EMBL" id="CCM63043.1"/>
    </source>
</evidence>
<keyword evidence="8" id="KW-1185">Reference proteome</keyword>
<dbReference type="GO" id="GO:0009060">
    <property type="term" value="P:aerobic respiration"/>
    <property type="evidence" value="ECO:0007669"/>
    <property type="project" value="TreeGrafter"/>
</dbReference>
<keyword evidence="5 7" id="KW-0830">Ubiquinone</keyword>
<dbReference type="STRING" id="1229780.BN381_160008"/>
<keyword evidence="3 5" id="KW-1133">Transmembrane helix</keyword>
<dbReference type="GO" id="GO:0016655">
    <property type="term" value="F:oxidoreductase activity, acting on NAD(P)H, quinone or similar compound as acceptor"/>
    <property type="evidence" value="ECO:0007669"/>
    <property type="project" value="UniProtKB-UniRule"/>
</dbReference>
<comment type="subunit">
    <text evidence="5">NDH-1 is composed of 14 different subunits. Subunits NuoA, H, J, K, L, M, N constitute the membrane sector of the complex.</text>
</comment>
<dbReference type="PANTHER" id="PTHR11432">
    <property type="entry name" value="NADH DEHYDROGENASE SUBUNIT 1"/>
    <property type="match status" value="1"/>
</dbReference>
<proteinExistence type="inferred from homology"/>
<dbReference type="InterPro" id="IPR018086">
    <property type="entry name" value="NADH_UbQ_OxRdtase_su1_CS"/>
</dbReference>
<comment type="similarity">
    <text evidence="5 6">Belongs to the complex I subunit 1 family.</text>
</comment>
<dbReference type="GO" id="GO:0005886">
    <property type="term" value="C:plasma membrane"/>
    <property type="evidence" value="ECO:0007669"/>
    <property type="project" value="UniProtKB-SubCell"/>
</dbReference>
<dbReference type="HAMAP" id="MF_01350">
    <property type="entry name" value="NDH1_NuoH"/>
    <property type="match status" value="1"/>
</dbReference>
<dbReference type="OrthoDB" id="9803734at2"/>
<dbReference type="GO" id="GO:0048038">
    <property type="term" value="F:quinone binding"/>
    <property type="evidence" value="ECO:0007669"/>
    <property type="project" value="UniProtKB-KW"/>
</dbReference>
<dbReference type="PANTHER" id="PTHR11432:SF3">
    <property type="entry name" value="NADH-UBIQUINONE OXIDOREDUCTASE CHAIN 1"/>
    <property type="match status" value="1"/>
</dbReference>
<feature type="transmembrane region" description="Helical" evidence="5">
    <location>
        <begin position="264"/>
        <end position="284"/>
    </location>
</feature>
<dbReference type="EMBL" id="CANL01000008">
    <property type="protein sequence ID" value="CCM63043.1"/>
    <property type="molecule type" value="Genomic_DNA"/>
</dbReference>
<dbReference type="InterPro" id="IPR001694">
    <property type="entry name" value="NADH_UbQ_OxRdtase_su1/FPO"/>
</dbReference>
<keyword evidence="5" id="KW-0874">Quinone</keyword>
<evidence type="ECO:0000313" key="8">
    <source>
        <dbReference type="Proteomes" id="UP000018291"/>
    </source>
</evidence>
<dbReference type="Pfam" id="PF00146">
    <property type="entry name" value="NADHdh"/>
    <property type="match status" value="1"/>
</dbReference>
<comment type="function">
    <text evidence="5">NDH-1 shuttles electrons from NADH, via FMN and iron-sulfur (Fe-S) centers, to quinones in the respiratory chain. The immediate electron acceptor for the enzyme in this species is believed to be ubiquinone. Couples the redox reaction to proton translocation (for every two electrons transferred, four hydrogen ions are translocated across the cytoplasmic membrane), and thus conserves the redox energy in a proton gradient. This subunit may bind ubiquinone.</text>
</comment>
<gene>
    <name evidence="5 7" type="primary">nuoH</name>
    <name evidence="7" type="ORF">BN381_160008</name>
</gene>
<dbReference type="GO" id="GO:0003954">
    <property type="term" value="F:NADH dehydrogenase activity"/>
    <property type="evidence" value="ECO:0007669"/>
    <property type="project" value="TreeGrafter"/>
</dbReference>
<keyword evidence="2 5" id="KW-0812">Transmembrane</keyword>
<evidence type="ECO:0000256" key="5">
    <source>
        <dbReference type="HAMAP-Rule" id="MF_01350"/>
    </source>
</evidence>
<feature type="transmembrane region" description="Helical" evidence="5">
    <location>
        <begin position="361"/>
        <end position="382"/>
    </location>
</feature>
<dbReference type="PROSITE" id="PS00667">
    <property type="entry name" value="COMPLEX1_ND1_1"/>
    <property type="match status" value="1"/>
</dbReference>
<dbReference type="HOGENOM" id="CLU_015134_0_0_11"/>
<protein>
    <recommendedName>
        <fullName evidence="5">NADH-quinone oxidoreductase subunit H</fullName>
        <ecNumber evidence="5">7.1.1.-</ecNumber>
    </recommendedName>
    <alternativeName>
        <fullName evidence="5">NADH dehydrogenase I subunit H</fullName>
    </alternativeName>
    <alternativeName>
        <fullName evidence="5">NDH-1 subunit H</fullName>
    </alternativeName>
</protein>
<reference evidence="7 8" key="1">
    <citation type="journal article" date="2013" name="ISME J.">
        <title>Metabolic model for the filamentous 'Candidatus Microthrix parvicella' based on genomic and metagenomic analyses.</title>
        <authorList>
            <person name="Jon McIlroy S."/>
            <person name="Kristiansen R."/>
            <person name="Albertsen M."/>
            <person name="Michael Karst S."/>
            <person name="Rossetti S."/>
            <person name="Lund Nielsen J."/>
            <person name="Tandoi V."/>
            <person name="James Seviour R."/>
            <person name="Nielsen P.H."/>
        </authorList>
    </citation>
    <scope>NUCLEOTIDE SEQUENCE [LARGE SCALE GENOMIC DNA]</scope>
    <source>
        <strain evidence="7 8">RN1</strain>
    </source>
</reference>
<organism evidence="7 8">
    <name type="scientific">Candidatus Neomicrothrix parvicella RN1</name>
    <dbReference type="NCBI Taxonomy" id="1229780"/>
    <lineage>
        <taxon>Bacteria</taxon>
        <taxon>Bacillati</taxon>
        <taxon>Actinomycetota</taxon>
        <taxon>Acidimicrobiia</taxon>
        <taxon>Acidimicrobiales</taxon>
        <taxon>Microthrixaceae</taxon>
        <taxon>Candidatus Neomicrothrix</taxon>
    </lineage>
</organism>
<keyword evidence="5 6" id="KW-0520">NAD</keyword>
<accession>R4YXP5</accession>
<comment type="catalytic activity">
    <reaction evidence="5">
        <text>a quinone + NADH + 5 H(+)(in) = a quinol + NAD(+) + 4 H(+)(out)</text>
        <dbReference type="Rhea" id="RHEA:57888"/>
        <dbReference type="ChEBI" id="CHEBI:15378"/>
        <dbReference type="ChEBI" id="CHEBI:24646"/>
        <dbReference type="ChEBI" id="CHEBI:57540"/>
        <dbReference type="ChEBI" id="CHEBI:57945"/>
        <dbReference type="ChEBI" id="CHEBI:132124"/>
    </reaction>
</comment>
<feature type="transmembrane region" description="Helical" evidence="5">
    <location>
        <begin position="84"/>
        <end position="107"/>
    </location>
</feature>
<feature type="transmembrane region" description="Helical" evidence="5">
    <location>
        <begin position="176"/>
        <end position="196"/>
    </location>
</feature>
<evidence type="ECO:0000256" key="3">
    <source>
        <dbReference type="ARBA" id="ARBA00022989"/>
    </source>
</evidence>
<comment type="subcellular location">
    <subcellularLocation>
        <location evidence="5 6">Cell membrane</location>
        <topology evidence="5 6">Multi-pass membrane protein</topology>
    </subcellularLocation>
    <subcellularLocation>
        <location evidence="1">Membrane</location>
        <topology evidence="1">Multi-pass membrane protein</topology>
    </subcellularLocation>
</comment>
<dbReference type="AlphaFoldDB" id="R4YXP5"/>
<dbReference type="Proteomes" id="UP000018291">
    <property type="component" value="Unassembled WGS sequence"/>
</dbReference>
<name>R4YXP5_9ACTN</name>
<evidence type="ECO:0000256" key="6">
    <source>
        <dbReference type="RuleBase" id="RU000471"/>
    </source>
</evidence>
<feature type="transmembrane region" description="Helical" evidence="5">
    <location>
        <begin position="134"/>
        <end position="155"/>
    </location>
</feature>
<feature type="transmembrane region" description="Helical" evidence="5">
    <location>
        <begin position="12"/>
        <end position="38"/>
    </location>
</feature>
<dbReference type="eggNOG" id="COG1005">
    <property type="taxonomic scope" value="Bacteria"/>
</dbReference>
<dbReference type="PROSITE" id="PS00668">
    <property type="entry name" value="COMPLEX1_ND1_2"/>
    <property type="match status" value="1"/>
</dbReference>
<feature type="transmembrane region" description="Helical" evidence="5">
    <location>
        <begin position="208"/>
        <end position="227"/>
    </location>
</feature>
<keyword evidence="5" id="KW-1278">Translocase</keyword>
<sequence length="429" mass="46192">MDPLLSGSFGWGAVGIVALKAVLAFTALLVAVILMVWFERKFIGDMQNRIGPNKAGPFGLLQTLADGLKLAFKEDLLPDRADRFVFRLAPFLAVIPAFGTFAIVPLAGNFNDNSDGVVSVFGQKTLVQVADPQFGILLMLAFSGIAVYGVMLAGWSSGSKYPLLGSVRASAQMVSYEAALGLTVASVLLMSGVLSTNGIVAGQATWNWNLWATGVVPFVVFLIAVTAELNRPPFDFVEAEQELVGGFNTEYSSMRFAMFYLSEFMNTVTMSAIIVTLFFGGPAGPTFGLTGFLGSWLIPFAWFFAKLAVFLCVFVWFRATLPRFRYDQLMEIGWKRMIPLALGWFLVLTAVKVGQDQGWNLVSVIAAVSVLLLLGWSSIMVASKAASARREAGRHDLLADSEVAPPGVDPLAAARKLNAVGSPSSTGRR</sequence>
<evidence type="ECO:0000256" key="1">
    <source>
        <dbReference type="ARBA" id="ARBA00004141"/>
    </source>
</evidence>
<keyword evidence="5" id="KW-1003">Cell membrane</keyword>